<dbReference type="PROSITE" id="PS50887">
    <property type="entry name" value="GGDEF"/>
    <property type="match status" value="1"/>
</dbReference>
<feature type="domain" description="EAL" evidence="4">
    <location>
        <begin position="463"/>
        <end position="716"/>
    </location>
</feature>
<organism evidence="6 7">
    <name type="scientific">Arthrobacter crusticola</name>
    <dbReference type="NCBI Taxonomy" id="2547960"/>
    <lineage>
        <taxon>Bacteria</taxon>
        <taxon>Bacillati</taxon>
        <taxon>Actinomycetota</taxon>
        <taxon>Actinomycetes</taxon>
        <taxon>Micrococcales</taxon>
        <taxon>Micrococcaceae</taxon>
        <taxon>Arthrobacter</taxon>
    </lineage>
</organism>
<dbReference type="Pfam" id="PF00990">
    <property type="entry name" value="GGDEF"/>
    <property type="match status" value="1"/>
</dbReference>
<dbReference type="PROSITE" id="PS50113">
    <property type="entry name" value="PAC"/>
    <property type="match status" value="1"/>
</dbReference>
<dbReference type="PROSITE" id="PS50883">
    <property type="entry name" value="EAL"/>
    <property type="match status" value="1"/>
</dbReference>
<dbReference type="NCBIfam" id="TIGR00229">
    <property type="entry name" value="sensory_box"/>
    <property type="match status" value="1"/>
</dbReference>
<evidence type="ECO:0000259" key="4">
    <source>
        <dbReference type="PROSITE" id="PS50883"/>
    </source>
</evidence>
<dbReference type="InterPro" id="IPR035919">
    <property type="entry name" value="EAL_sf"/>
</dbReference>
<sequence length="806" mass="86249">MGITELTVTLWQERRVLEELLAATGQALAPPRNSAGGPAEAPRAESDLRKELGLIRLARDVEMAAVAREWGLGPATGLAGLAAGAPTDSWRWILDSHHQALTDLEVRLRAGRTAEARGTTPPANPVPEEPPRPGGPEDGAGGPGWPELPDSLLGHALHAVSEGSLITDAAQRIVYANAAFTTITGYTFEELLGKNCRILQGPGSDRETLAALSSRLERGETFRGTILNYRKNGSPFWNALTVSPLRDDDGRITHFVSVQRDITAQVALQEELRFLALHDPLTGLPNRSGLEQRLDAAPSAPEVALGVIRFDNFRQVNDTFGREAGDALLCEMARRLKSNLRSTDFLARIGGDEFILLITGMHDAGSHRQLESVAARLHRAVETPVPLGGGNSIDVEMIMGLALHRGGPEGFDASRRRAAAALSDLISHGAERRQWWNLAGPDDPSPVPDTGPPATAPAPEAAARRAGNPLAGPHAPVGTLSLVLQPVVDLRTGRVDLLEALARVNIDGHPPVGPADFLPALAGHEVDQLFRDGLEQALSHLSRWDRAGRSFRISVNLSPTTLLDPACTGWVASALERHGITPDRLVLELLETGAITSPVQAAALSNLRALGVCLAMDDLGSGYSSLQRLSVLPFNAVKIDGALTAQLRTRPVRTLTILATLIQLGRDLDWEVIIEGLEDAALTEAARILAPPYGQGYFLAPPLEPEDVPAWIEVFAPPGADGGLETFLGALAYTWQFTRLRSPHPGPQARCPLTAFLNAHAGPGSPALDWHGLQHGPAKDASEPGARLVDWLADRSIEEYARSPLH</sequence>
<dbReference type="OrthoDB" id="23692at2"/>
<evidence type="ECO:0000259" key="3">
    <source>
        <dbReference type="PROSITE" id="PS50113"/>
    </source>
</evidence>
<dbReference type="SUPFAM" id="SSF55073">
    <property type="entry name" value="Nucleotide cyclase"/>
    <property type="match status" value="1"/>
</dbReference>
<dbReference type="AlphaFoldDB" id="A0A4R5TZH9"/>
<feature type="region of interest" description="Disordered" evidence="1">
    <location>
        <begin position="114"/>
        <end position="148"/>
    </location>
</feature>
<reference evidence="6 7" key="1">
    <citation type="submission" date="2019-03" db="EMBL/GenBank/DDBJ databases">
        <title>Arthrobacter sp. nov., an bacterium isolated from biocrust in Mu Us Desert.</title>
        <authorList>
            <person name="Lixiong L."/>
        </authorList>
    </citation>
    <scope>NUCLEOTIDE SEQUENCE [LARGE SCALE GENOMIC DNA]</scope>
    <source>
        <strain evidence="6 7">SLN-3</strain>
    </source>
</reference>
<dbReference type="InterPro" id="IPR029787">
    <property type="entry name" value="Nucleotide_cyclase"/>
</dbReference>
<dbReference type="PROSITE" id="PS50112">
    <property type="entry name" value="PAS"/>
    <property type="match status" value="1"/>
</dbReference>
<keyword evidence="7" id="KW-1185">Reference proteome</keyword>
<dbReference type="SUPFAM" id="SSF141868">
    <property type="entry name" value="EAL domain-like"/>
    <property type="match status" value="1"/>
</dbReference>
<dbReference type="SUPFAM" id="SSF55785">
    <property type="entry name" value="PYP-like sensor domain (PAS domain)"/>
    <property type="match status" value="1"/>
</dbReference>
<dbReference type="CDD" id="cd00130">
    <property type="entry name" value="PAS"/>
    <property type="match status" value="1"/>
</dbReference>
<dbReference type="InterPro" id="IPR000700">
    <property type="entry name" value="PAS-assoc_C"/>
</dbReference>
<evidence type="ECO:0000259" key="2">
    <source>
        <dbReference type="PROSITE" id="PS50112"/>
    </source>
</evidence>
<dbReference type="SMART" id="SM00091">
    <property type="entry name" value="PAS"/>
    <property type="match status" value="1"/>
</dbReference>
<dbReference type="Pfam" id="PF13426">
    <property type="entry name" value="PAS_9"/>
    <property type="match status" value="1"/>
</dbReference>
<comment type="caution">
    <text evidence="6">The sequence shown here is derived from an EMBL/GenBank/DDBJ whole genome shotgun (WGS) entry which is preliminary data.</text>
</comment>
<dbReference type="Gene3D" id="3.30.450.20">
    <property type="entry name" value="PAS domain"/>
    <property type="match status" value="1"/>
</dbReference>
<feature type="compositionally biased region" description="Pro residues" evidence="1">
    <location>
        <begin position="122"/>
        <end position="134"/>
    </location>
</feature>
<proteinExistence type="predicted"/>
<dbReference type="InterPro" id="IPR001610">
    <property type="entry name" value="PAC"/>
</dbReference>
<evidence type="ECO:0000259" key="5">
    <source>
        <dbReference type="PROSITE" id="PS50887"/>
    </source>
</evidence>
<gene>
    <name evidence="6" type="ORF">E2F48_05815</name>
</gene>
<dbReference type="InterPro" id="IPR052155">
    <property type="entry name" value="Biofilm_reg_signaling"/>
</dbReference>
<dbReference type="InterPro" id="IPR035965">
    <property type="entry name" value="PAS-like_dom_sf"/>
</dbReference>
<evidence type="ECO:0000256" key="1">
    <source>
        <dbReference type="SAM" id="MobiDB-lite"/>
    </source>
</evidence>
<accession>A0A4R5TZH9</accession>
<dbReference type="Pfam" id="PF00563">
    <property type="entry name" value="EAL"/>
    <property type="match status" value="1"/>
</dbReference>
<dbReference type="RefSeq" id="WP_133403056.1">
    <property type="nucleotide sequence ID" value="NZ_SMTK01000002.1"/>
</dbReference>
<dbReference type="PANTHER" id="PTHR44757:SF2">
    <property type="entry name" value="BIOFILM ARCHITECTURE MAINTENANCE PROTEIN MBAA"/>
    <property type="match status" value="1"/>
</dbReference>
<feature type="compositionally biased region" description="Pro residues" evidence="1">
    <location>
        <begin position="443"/>
        <end position="456"/>
    </location>
</feature>
<dbReference type="Proteomes" id="UP000295411">
    <property type="component" value="Unassembled WGS sequence"/>
</dbReference>
<dbReference type="SMART" id="SM00267">
    <property type="entry name" value="GGDEF"/>
    <property type="match status" value="1"/>
</dbReference>
<dbReference type="InterPro" id="IPR001633">
    <property type="entry name" value="EAL_dom"/>
</dbReference>
<dbReference type="InterPro" id="IPR000014">
    <property type="entry name" value="PAS"/>
</dbReference>
<dbReference type="CDD" id="cd01948">
    <property type="entry name" value="EAL"/>
    <property type="match status" value="1"/>
</dbReference>
<dbReference type="Gene3D" id="3.20.20.450">
    <property type="entry name" value="EAL domain"/>
    <property type="match status" value="1"/>
</dbReference>
<dbReference type="EMBL" id="SMTK01000002">
    <property type="protein sequence ID" value="TDK26697.1"/>
    <property type="molecule type" value="Genomic_DNA"/>
</dbReference>
<evidence type="ECO:0000313" key="6">
    <source>
        <dbReference type="EMBL" id="TDK26697.1"/>
    </source>
</evidence>
<dbReference type="PANTHER" id="PTHR44757">
    <property type="entry name" value="DIGUANYLATE CYCLASE DGCP"/>
    <property type="match status" value="1"/>
</dbReference>
<dbReference type="InterPro" id="IPR043128">
    <property type="entry name" value="Rev_trsase/Diguanyl_cyclase"/>
</dbReference>
<name>A0A4R5TZH9_9MICC</name>
<dbReference type="SMART" id="SM00052">
    <property type="entry name" value="EAL"/>
    <property type="match status" value="1"/>
</dbReference>
<feature type="compositionally biased region" description="Low complexity" evidence="1">
    <location>
        <begin position="457"/>
        <end position="467"/>
    </location>
</feature>
<evidence type="ECO:0000313" key="7">
    <source>
        <dbReference type="Proteomes" id="UP000295411"/>
    </source>
</evidence>
<feature type="domain" description="PAS" evidence="2">
    <location>
        <begin position="149"/>
        <end position="219"/>
    </location>
</feature>
<dbReference type="SMART" id="SM00086">
    <property type="entry name" value="PAC"/>
    <property type="match status" value="1"/>
</dbReference>
<dbReference type="NCBIfam" id="TIGR00254">
    <property type="entry name" value="GGDEF"/>
    <property type="match status" value="1"/>
</dbReference>
<feature type="domain" description="PAC" evidence="3">
    <location>
        <begin position="220"/>
        <end position="274"/>
    </location>
</feature>
<protein>
    <submittedName>
        <fullName evidence="6">EAL domain-containing protein</fullName>
    </submittedName>
</protein>
<feature type="domain" description="GGDEF" evidence="5">
    <location>
        <begin position="301"/>
        <end position="438"/>
    </location>
</feature>
<dbReference type="CDD" id="cd01949">
    <property type="entry name" value="GGDEF"/>
    <property type="match status" value="1"/>
</dbReference>
<feature type="region of interest" description="Disordered" evidence="1">
    <location>
        <begin position="437"/>
        <end position="467"/>
    </location>
</feature>
<dbReference type="Gene3D" id="3.30.70.270">
    <property type="match status" value="1"/>
</dbReference>
<dbReference type="InterPro" id="IPR000160">
    <property type="entry name" value="GGDEF_dom"/>
</dbReference>